<gene>
    <name evidence="4" type="ORF">GMARGA_LOCUS37479</name>
</gene>
<feature type="non-terminal residue" evidence="4">
    <location>
        <position position="1"/>
    </location>
</feature>
<keyword evidence="3" id="KW-0812">Transmembrane</keyword>
<reference evidence="4 5" key="1">
    <citation type="submission" date="2021-06" db="EMBL/GenBank/DDBJ databases">
        <authorList>
            <person name="Kallberg Y."/>
            <person name="Tangrot J."/>
            <person name="Rosling A."/>
        </authorList>
    </citation>
    <scope>NUCLEOTIDE SEQUENCE [LARGE SCALE GENOMIC DNA]</scope>
    <source>
        <strain evidence="4 5">120-4 pot B 10/14</strain>
    </source>
</reference>
<proteinExistence type="predicted"/>
<feature type="transmembrane region" description="Helical" evidence="3">
    <location>
        <begin position="108"/>
        <end position="130"/>
    </location>
</feature>
<evidence type="ECO:0000256" key="3">
    <source>
        <dbReference type="SAM" id="Phobius"/>
    </source>
</evidence>
<keyword evidence="1" id="KW-0175">Coiled coil</keyword>
<keyword evidence="3" id="KW-1133">Transmembrane helix</keyword>
<accession>A0ABN7X0K9</accession>
<evidence type="ECO:0000256" key="2">
    <source>
        <dbReference type="SAM" id="MobiDB-lite"/>
    </source>
</evidence>
<organism evidence="4 5">
    <name type="scientific">Gigaspora margarita</name>
    <dbReference type="NCBI Taxonomy" id="4874"/>
    <lineage>
        <taxon>Eukaryota</taxon>
        <taxon>Fungi</taxon>
        <taxon>Fungi incertae sedis</taxon>
        <taxon>Mucoromycota</taxon>
        <taxon>Glomeromycotina</taxon>
        <taxon>Glomeromycetes</taxon>
        <taxon>Diversisporales</taxon>
        <taxon>Gigasporaceae</taxon>
        <taxon>Gigaspora</taxon>
    </lineage>
</organism>
<keyword evidence="5" id="KW-1185">Reference proteome</keyword>
<evidence type="ECO:0000313" key="4">
    <source>
        <dbReference type="EMBL" id="CAG8845146.1"/>
    </source>
</evidence>
<evidence type="ECO:0000313" key="5">
    <source>
        <dbReference type="Proteomes" id="UP000789901"/>
    </source>
</evidence>
<protein>
    <submittedName>
        <fullName evidence="4">26289_t:CDS:1</fullName>
    </submittedName>
</protein>
<sequence length="175" mass="19952">IVVPTTQKTPKKPKSAKLLKPRTPTSKESTSSYYSCMKNIIRLPENDRVRITELTHKCKCSKEEIQRQKAEVKHKLVHELARDYKNLGENLGKYVKADIVASLYNGQLALRIALGAFALIALFLILFFGYSLKLSARTAKLEKKNGKEQKQIEELKNETKLLEAQIEQLKRGVKN</sequence>
<name>A0ABN7X0K9_GIGMA</name>
<feature type="region of interest" description="Disordered" evidence="2">
    <location>
        <begin position="1"/>
        <end position="30"/>
    </location>
</feature>
<dbReference type="Proteomes" id="UP000789901">
    <property type="component" value="Unassembled WGS sequence"/>
</dbReference>
<keyword evidence="3" id="KW-0472">Membrane</keyword>
<feature type="compositionally biased region" description="Basic residues" evidence="2">
    <location>
        <begin position="9"/>
        <end position="20"/>
    </location>
</feature>
<comment type="caution">
    <text evidence="4">The sequence shown here is derived from an EMBL/GenBank/DDBJ whole genome shotgun (WGS) entry which is preliminary data.</text>
</comment>
<dbReference type="EMBL" id="CAJVQB010078414">
    <property type="protein sequence ID" value="CAG8845146.1"/>
    <property type="molecule type" value="Genomic_DNA"/>
</dbReference>
<evidence type="ECO:0000256" key="1">
    <source>
        <dbReference type="SAM" id="Coils"/>
    </source>
</evidence>
<feature type="coiled-coil region" evidence="1">
    <location>
        <begin position="138"/>
        <end position="172"/>
    </location>
</feature>